<keyword evidence="3" id="KW-0813">Transport</keyword>
<name>A0A285NPD4_9AQUI</name>
<feature type="transmembrane region" description="Helical" evidence="8">
    <location>
        <begin position="29"/>
        <end position="46"/>
    </location>
</feature>
<feature type="transmembrane region" description="Helical" evidence="8">
    <location>
        <begin position="202"/>
        <end position="222"/>
    </location>
</feature>
<keyword evidence="4" id="KW-1003">Cell membrane</keyword>
<feature type="transmembrane region" description="Helical" evidence="8">
    <location>
        <begin position="119"/>
        <end position="138"/>
    </location>
</feature>
<comment type="subcellular location">
    <subcellularLocation>
        <location evidence="1">Cell membrane</location>
        <topology evidence="1">Multi-pass membrane protein</topology>
    </subcellularLocation>
</comment>
<dbReference type="InterPro" id="IPR038770">
    <property type="entry name" value="Na+/solute_symporter_sf"/>
</dbReference>
<dbReference type="EMBL" id="OBEN01000001">
    <property type="protein sequence ID" value="SNZ11319.1"/>
    <property type="molecule type" value="Genomic_DNA"/>
</dbReference>
<comment type="similarity">
    <text evidence="2">Belongs to the auxin efflux carrier (TC 2.A.69) family.</text>
</comment>
<evidence type="ECO:0000256" key="6">
    <source>
        <dbReference type="ARBA" id="ARBA00022989"/>
    </source>
</evidence>
<dbReference type="Gene3D" id="1.20.1530.20">
    <property type="match status" value="1"/>
</dbReference>
<evidence type="ECO:0000256" key="8">
    <source>
        <dbReference type="SAM" id="Phobius"/>
    </source>
</evidence>
<proteinExistence type="inferred from homology"/>
<feature type="transmembrane region" description="Helical" evidence="8">
    <location>
        <begin position="174"/>
        <end position="196"/>
    </location>
</feature>
<evidence type="ECO:0000256" key="4">
    <source>
        <dbReference type="ARBA" id="ARBA00022475"/>
    </source>
</evidence>
<evidence type="ECO:0000256" key="7">
    <source>
        <dbReference type="ARBA" id="ARBA00023136"/>
    </source>
</evidence>
<gene>
    <name evidence="9" type="ORF">SAMN06265353_0205</name>
</gene>
<protein>
    <submittedName>
        <fullName evidence="9">Uncharacterized protein</fullName>
    </submittedName>
</protein>
<evidence type="ECO:0000256" key="1">
    <source>
        <dbReference type="ARBA" id="ARBA00004651"/>
    </source>
</evidence>
<accession>A0A285NPD4</accession>
<dbReference type="Pfam" id="PF03547">
    <property type="entry name" value="Mem_trans"/>
    <property type="match status" value="2"/>
</dbReference>
<dbReference type="InterPro" id="IPR004776">
    <property type="entry name" value="Mem_transp_PIN-like"/>
</dbReference>
<feature type="transmembrane region" description="Helical" evidence="8">
    <location>
        <begin position="88"/>
        <end position="107"/>
    </location>
</feature>
<dbReference type="Proteomes" id="UP000218627">
    <property type="component" value="Unassembled WGS sequence"/>
</dbReference>
<evidence type="ECO:0000256" key="2">
    <source>
        <dbReference type="ARBA" id="ARBA00010145"/>
    </source>
</evidence>
<sequence length="289" mass="31861">MLEVILLVILAYFLKKARVFKEEDAKVLINYIIYITLPAVSFRSAHSLGINRSVLVVVALAWSGIILCMLVSFLVGKAIGLKDKDLRVFLLVSSFGNTAFLGYPYTLSFFGQEGLKYAVIYDSLGSFLLVSTLGFFVSIGRVNIKELLSFPPFLGLVLGFLLKDYNLHPEVMKVLDTVADSLSPVVLFALGLSLSYSGIKKYLPISFLALLIKMFLSVLITYQMGHLLKAQGMVFKVSLLESGMPSMMMAGILSLKYGLNYELAFASIGLGVLLSFITVPIFMRFLVSP</sequence>
<keyword evidence="7 8" id="KW-0472">Membrane</keyword>
<keyword evidence="10" id="KW-1185">Reference proteome</keyword>
<evidence type="ECO:0000256" key="3">
    <source>
        <dbReference type="ARBA" id="ARBA00022448"/>
    </source>
</evidence>
<keyword evidence="5 8" id="KW-0812">Transmembrane</keyword>
<feature type="transmembrane region" description="Helical" evidence="8">
    <location>
        <begin position="144"/>
        <end position="162"/>
    </location>
</feature>
<evidence type="ECO:0000256" key="5">
    <source>
        <dbReference type="ARBA" id="ARBA00022692"/>
    </source>
</evidence>
<dbReference type="GO" id="GO:0005886">
    <property type="term" value="C:plasma membrane"/>
    <property type="evidence" value="ECO:0007669"/>
    <property type="project" value="UniProtKB-SubCell"/>
</dbReference>
<dbReference type="OrthoDB" id="9786183at2"/>
<dbReference type="PANTHER" id="PTHR36838">
    <property type="entry name" value="AUXIN EFFLUX CARRIER FAMILY PROTEIN"/>
    <property type="match status" value="1"/>
</dbReference>
<feature type="transmembrane region" description="Helical" evidence="8">
    <location>
        <begin position="53"/>
        <end position="76"/>
    </location>
</feature>
<evidence type="ECO:0000313" key="9">
    <source>
        <dbReference type="EMBL" id="SNZ11319.1"/>
    </source>
</evidence>
<feature type="transmembrane region" description="Helical" evidence="8">
    <location>
        <begin position="263"/>
        <end position="287"/>
    </location>
</feature>
<dbReference type="PANTHER" id="PTHR36838:SF1">
    <property type="entry name" value="SLR1864 PROTEIN"/>
    <property type="match status" value="1"/>
</dbReference>
<keyword evidence="6 8" id="KW-1133">Transmembrane helix</keyword>
<evidence type="ECO:0000313" key="10">
    <source>
        <dbReference type="Proteomes" id="UP000218627"/>
    </source>
</evidence>
<dbReference type="RefSeq" id="WP_096600185.1">
    <property type="nucleotide sequence ID" value="NZ_OBEN01000001.1"/>
</dbReference>
<dbReference type="GO" id="GO:0055085">
    <property type="term" value="P:transmembrane transport"/>
    <property type="evidence" value="ECO:0007669"/>
    <property type="project" value="InterPro"/>
</dbReference>
<dbReference type="AlphaFoldDB" id="A0A285NPD4"/>
<reference evidence="10" key="1">
    <citation type="submission" date="2017-09" db="EMBL/GenBank/DDBJ databases">
        <authorList>
            <person name="Varghese N."/>
            <person name="Submissions S."/>
        </authorList>
    </citation>
    <scope>NUCLEOTIDE SEQUENCE [LARGE SCALE GENOMIC DNA]</scope>
    <source>
        <strain evidence="10">DSM 2913</strain>
    </source>
</reference>
<organism evidence="9 10">
    <name type="scientific">Hydrogenobacter hydrogenophilus</name>
    <dbReference type="NCBI Taxonomy" id="35835"/>
    <lineage>
        <taxon>Bacteria</taxon>
        <taxon>Pseudomonadati</taxon>
        <taxon>Aquificota</taxon>
        <taxon>Aquificia</taxon>
        <taxon>Aquificales</taxon>
        <taxon>Aquificaceae</taxon>
        <taxon>Hydrogenobacter</taxon>
    </lineage>
</organism>